<dbReference type="Proteomes" id="UP000199225">
    <property type="component" value="Unassembled WGS sequence"/>
</dbReference>
<evidence type="ECO:0000313" key="4">
    <source>
        <dbReference type="Proteomes" id="UP000199225"/>
    </source>
</evidence>
<dbReference type="RefSeq" id="WP_093194914.1">
    <property type="nucleotide sequence ID" value="NZ_FNEV01000018.1"/>
</dbReference>
<organism evidence="3 4">
    <name type="scientific">Salimicrobium halophilum</name>
    <dbReference type="NCBI Taxonomy" id="86666"/>
    <lineage>
        <taxon>Bacteria</taxon>
        <taxon>Bacillati</taxon>
        <taxon>Bacillota</taxon>
        <taxon>Bacilli</taxon>
        <taxon>Bacillales</taxon>
        <taxon>Bacillaceae</taxon>
        <taxon>Salimicrobium</taxon>
    </lineage>
</organism>
<evidence type="ECO:0000313" key="3">
    <source>
        <dbReference type="EMBL" id="SDJ80618.1"/>
    </source>
</evidence>
<dbReference type="OrthoDB" id="2628646at2"/>
<keyword evidence="2" id="KW-0812">Transmembrane</keyword>
<dbReference type="EMBL" id="FNEV01000018">
    <property type="protein sequence ID" value="SDJ80618.1"/>
    <property type="molecule type" value="Genomic_DNA"/>
</dbReference>
<accession>A0A1G8WQF2</accession>
<protein>
    <submittedName>
        <fullName evidence="3">Uncharacterized protein</fullName>
    </submittedName>
</protein>
<sequence>MNNYQDVSMQQCQRMQNYHVMVHLRDGSSMDGIIVDVHQDGVTILIGEDVMVEDDHQRGDDERQWYGGGWQGPRPRPRRRARRFRRLFYPLAALAALSLFPYDNYPYYY</sequence>
<proteinExistence type="predicted"/>
<keyword evidence="2" id="KW-0472">Membrane</keyword>
<reference evidence="4" key="1">
    <citation type="submission" date="2016-10" db="EMBL/GenBank/DDBJ databases">
        <authorList>
            <person name="Varghese N."/>
            <person name="Submissions S."/>
        </authorList>
    </citation>
    <scope>NUCLEOTIDE SEQUENCE [LARGE SCALE GENOMIC DNA]</scope>
    <source>
        <strain evidence="4">DSM 4771</strain>
    </source>
</reference>
<evidence type="ECO:0000256" key="2">
    <source>
        <dbReference type="SAM" id="Phobius"/>
    </source>
</evidence>
<feature type="transmembrane region" description="Helical" evidence="2">
    <location>
        <begin position="84"/>
        <end position="102"/>
    </location>
</feature>
<name>A0A1G8WQF2_9BACI</name>
<keyword evidence="4" id="KW-1185">Reference proteome</keyword>
<gene>
    <name evidence="3" type="ORF">SAMN04490247_3294</name>
</gene>
<dbReference type="AlphaFoldDB" id="A0A1G8WQF2"/>
<keyword evidence="2" id="KW-1133">Transmembrane helix</keyword>
<feature type="region of interest" description="Disordered" evidence="1">
    <location>
        <begin position="57"/>
        <end position="78"/>
    </location>
</feature>
<evidence type="ECO:0000256" key="1">
    <source>
        <dbReference type="SAM" id="MobiDB-lite"/>
    </source>
</evidence>